<protein>
    <submittedName>
        <fullName evidence="2">Glycosyltransferase</fullName>
        <ecNumber evidence="2">2.4.-.-</ecNumber>
    </submittedName>
</protein>
<dbReference type="Pfam" id="PF00535">
    <property type="entry name" value="Glycos_transf_2"/>
    <property type="match status" value="1"/>
</dbReference>
<keyword evidence="3" id="KW-1185">Reference proteome</keyword>
<evidence type="ECO:0000313" key="2">
    <source>
        <dbReference type="EMBL" id="MDO8106002.1"/>
    </source>
</evidence>
<dbReference type="RefSeq" id="WP_304599695.1">
    <property type="nucleotide sequence ID" value="NZ_JAUQYP010000001.1"/>
</dbReference>
<keyword evidence="2" id="KW-0328">Glycosyltransferase</keyword>
<dbReference type="InterPro" id="IPR001173">
    <property type="entry name" value="Glyco_trans_2-like"/>
</dbReference>
<evidence type="ECO:0000313" key="3">
    <source>
        <dbReference type="Proteomes" id="UP001232536"/>
    </source>
</evidence>
<dbReference type="Proteomes" id="UP001232536">
    <property type="component" value="Unassembled WGS sequence"/>
</dbReference>
<dbReference type="EMBL" id="JAUQYP010000001">
    <property type="protein sequence ID" value="MDO8106002.1"/>
    <property type="molecule type" value="Genomic_DNA"/>
</dbReference>
<accession>A0ABT9DAN4</accession>
<reference evidence="2 3" key="1">
    <citation type="submission" date="2023-07" db="EMBL/GenBank/DDBJ databases">
        <title>Description of novel actinomycetes strains, isolated from tidal flat sediment.</title>
        <authorList>
            <person name="Lu C."/>
        </authorList>
    </citation>
    <scope>NUCLEOTIDE SEQUENCE [LARGE SCALE GENOMIC DNA]</scope>
    <source>
        <strain evidence="2 3">SYSU T00b441</strain>
    </source>
</reference>
<keyword evidence="2" id="KW-0808">Transferase</keyword>
<dbReference type="InterPro" id="IPR029044">
    <property type="entry name" value="Nucleotide-diphossugar_trans"/>
</dbReference>
<comment type="caution">
    <text evidence="2">The sequence shown here is derived from an EMBL/GenBank/DDBJ whole genome shotgun (WGS) entry which is preliminary data.</text>
</comment>
<dbReference type="PANTHER" id="PTHR43685">
    <property type="entry name" value="GLYCOSYLTRANSFERASE"/>
    <property type="match status" value="1"/>
</dbReference>
<evidence type="ECO:0000259" key="1">
    <source>
        <dbReference type="Pfam" id="PF00535"/>
    </source>
</evidence>
<feature type="domain" description="Glycosyltransferase 2-like" evidence="1">
    <location>
        <begin position="89"/>
        <end position="196"/>
    </location>
</feature>
<dbReference type="Gene3D" id="3.90.550.10">
    <property type="entry name" value="Spore Coat Polysaccharide Biosynthesis Protein SpsA, Chain A"/>
    <property type="match status" value="1"/>
</dbReference>
<gene>
    <name evidence="2" type="ORF">Q6348_02195</name>
</gene>
<dbReference type="InterPro" id="IPR050834">
    <property type="entry name" value="Glycosyltransf_2"/>
</dbReference>
<dbReference type="PANTHER" id="PTHR43685:SF2">
    <property type="entry name" value="GLYCOSYLTRANSFERASE 2-LIKE DOMAIN-CONTAINING PROTEIN"/>
    <property type="match status" value="1"/>
</dbReference>
<name>A0ABT9DAN4_9CELL</name>
<dbReference type="EC" id="2.4.-.-" evidence="2"/>
<dbReference type="CDD" id="cd00761">
    <property type="entry name" value="Glyco_tranf_GTA_type"/>
    <property type="match status" value="1"/>
</dbReference>
<proteinExistence type="predicted"/>
<organism evidence="2 3">
    <name type="scientific">Actinotalea lenta</name>
    <dbReference type="NCBI Taxonomy" id="3064654"/>
    <lineage>
        <taxon>Bacteria</taxon>
        <taxon>Bacillati</taxon>
        <taxon>Actinomycetota</taxon>
        <taxon>Actinomycetes</taxon>
        <taxon>Micrococcales</taxon>
        <taxon>Cellulomonadaceae</taxon>
        <taxon>Actinotalea</taxon>
    </lineage>
</organism>
<sequence length="433" mass="46881">MKRPAGPYSVVDLDLDLDDLEQTLARTSLHEELWVVARRRGVPQAIVETTRDAAAGDLAALTDVGTSPLDEVADAELPRATVVVCSIVSRVDDLDRCLSQIDALDYPDPELLLVDNRPTLPDDDPLPALLARHPRVRAVRAATPGLSAARNVGIRAATGEVVAFTDDDVFVDPGWLKGLGRRFVAQPDLDAVTGLILPFELETPAQVYFERYYGGFAGVRSYRRLTARAGRRLPGRARITVRDDTGEQRRIAIYGAGALGAGANMAFRRSTLVRLRGFDESLGLGTPAKGGEDLAMLMRLLWSGGVVGYEPAAVIAHRHRVEYHELTSQMRFYGLGYAATLTALVCRDPRHLIGLALLLGPALRSFVVGSIQRARGVGGSGGEPSFPRELWLRELKGLPAGPWAFLRSRAGERARREAGRGAAREEAERAGAG</sequence>
<dbReference type="SUPFAM" id="SSF53448">
    <property type="entry name" value="Nucleotide-diphospho-sugar transferases"/>
    <property type="match status" value="1"/>
</dbReference>
<dbReference type="GO" id="GO:0016757">
    <property type="term" value="F:glycosyltransferase activity"/>
    <property type="evidence" value="ECO:0007669"/>
    <property type="project" value="UniProtKB-KW"/>
</dbReference>